<proteinExistence type="predicted"/>
<dbReference type="Gene3D" id="3.10.450.620">
    <property type="entry name" value="JHP933, nucleotidyltransferase-like core domain"/>
    <property type="match status" value="1"/>
</dbReference>
<dbReference type="EMBL" id="BJYV01000010">
    <property type="protein sequence ID" value="GEO21892.1"/>
    <property type="molecule type" value="Genomic_DNA"/>
</dbReference>
<keyword evidence="1" id="KW-0808">Transferase</keyword>
<evidence type="ECO:0000313" key="2">
    <source>
        <dbReference type="Proteomes" id="UP000321301"/>
    </source>
</evidence>
<name>A0A512CCG8_9BACT</name>
<protein>
    <submittedName>
        <fullName evidence="1">Nucleotidyltransferase</fullName>
    </submittedName>
</protein>
<reference evidence="1 2" key="1">
    <citation type="submission" date="2019-07" db="EMBL/GenBank/DDBJ databases">
        <title>Whole genome shotgun sequence of Cyclobacterium qasimii NBRC 106168.</title>
        <authorList>
            <person name="Hosoyama A."/>
            <person name="Uohara A."/>
            <person name="Ohji S."/>
            <person name="Ichikawa N."/>
        </authorList>
    </citation>
    <scope>NUCLEOTIDE SEQUENCE [LARGE SCALE GENOMIC DNA]</scope>
    <source>
        <strain evidence="1 2">NBRC 106168</strain>
    </source>
</reference>
<dbReference type="AlphaFoldDB" id="A0A512CCG8"/>
<evidence type="ECO:0000313" key="1">
    <source>
        <dbReference type="EMBL" id="GEO21892.1"/>
    </source>
</evidence>
<dbReference type="Proteomes" id="UP000321301">
    <property type="component" value="Unassembled WGS sequence"/>
</dbReference>
<organism evidence="1 2">
    <name type="scientific">Cyclobacterium qasimii</name>
    <dbReference type="NCBI Taxonomy" id="1350429"/>
    <lineage>
        <taxon>Bacteria</taxon>
        <taxon>Pseudomonadati</taxon>
        <taxon>Bacteroidota</taxon>
        <taxon>Cytophagia</taxon>
        <taxon>Cytophagales</taxon>
        <taxon>Cyclobacteriaceae</taxon>
        <taxon>Cyclobacterium</taxon>
    </lineage>
</organism>
<dbReference type="GO" id="GO:0016740">
    <property type="term" value="F:transferase activity"/>
    <property type="evidence" value="ECO:0007669"/>
    <property type="project" value="UniProtKB-KW"/>
</dbReference>
<dbReference type="Pfam" id="PF08843">
    <property type="entry name" value="AbiEii"/>
    <property type="match status" value="1"/>
</dbReference>
<sequence>MIDFSHLSEWFKLPDKTKVRIFSETARQLPLPSPSAAEKDWWVTHTLAVIFTMDCAKALVFKGGTSLSKGWKLIQRFSEDIDLALDREYLNFTGDLSKGDIRRLRRKSYAFINETFTQELQAKFKVLGFRNVKIKPREVENHDQDPLIIEIYYPKLTETDTYLKPGVLVEVGSRSLKEPYTQRTFGTFVSEIYPENIFADNPVTIPTVNPERTFLEKVFLLHEEFQKTPEKIKVERLSRHLYDIEKLSQSEFLETALQNQRLYNTIVTHRSKFTPISGIDYVNHAPKNIKFVPPEYLLPLWKKDYADMSESMFYGKSLSFEKLIERLLELQKKINGLAQR</sequence>
<accession>A0A512CCG8</accession>
<gene>
    <name evidence="1" type="ORF">CQA01_24260</name>
</gene>
<comment type="caution">
    <text evidence="1">The sequence shown here is derived from an EMBL/GenBank/DDBJ whole genome shotgun (WGS) entry which is preliminary data.</text>
</comment>
<dbReference type="InterPro" id="IPR014942">
    <property type="entry name" value="AbiEii"/>
</dbReference>
<keyword evidence="2" id="KW-1185">Reference proteome</keyword>
<dbReference type="RefSeq" id="WP_020888507.1">
    <property type="nucleotide sequence ID" value="NZ_BJYV01000010.1"/>
</dbReference>